<evidence type="ECO:0000313" key="2">
    <source>
        <dbReference type="Proteomes" id="UP000199399"/>
    </source>
</evidence>
<proteinExistence type="predicted"/>
<protein>
    <submittedName>
        <fullName evidence="1">Uncharacterized protein</fullName>
    </submittedName>
</protein>
<sequence length="48" mass="5190">MIGEHVYEDPESKVVAEVDETEVITATRAAELLATIIDKYSLPATVNG</sequence>
<keyword evidence="2" id="KW-1185">Reference proteome</keyword>
<dbReference type="AlphaFoldDB" id="A0A1G7ZR29"/>
<organism evidence="1 2">
    <name type="scientific">Sulfitobacter delicatus</name>
    <dbReference type="NCBI Taxonomy" id="218672"/>
    <lineage>
        <taxon>Bacteria</taxon>
        <taxon>Pseudomonadati</taxon>
        <taxon>Pseudomonadota</taxon>
        <taxon>Alphaproteobacteria</taxon>
        <taxon>Rhodobacterales</taxon>
        <taxon>Roseobacteraceae</taxon>
        <taxon>Sulfitobacter</taxon>
    </lineage>
</organism>
<gene>
    <name evidence="1" type="ORF">SAMN04489759_1256</name>
</gene>
<evidence type="ECO:0000313" key="1">
    <source>
        <dbReference type="EMBL" id="SDH11135.1"/>
    </source>
</evidence>
<reference evidence="2" key="1">
    <citation type="submission" date="2016-10" db="EMBL/GenBank/DDBJ databases">
        <authorList>
            <person name="Varghese N."/>
            <person name="Submissions S."/>
        </authorList>
    </citation>
    <scope>NUCLEOTIDE SEQUENCE [LARGE SCALE GENOMIC DNA]</scope>
    <source>
        <strain evidence="2">DSM 16477</strain>
    </source>
</reference>
<dbReference type="Proteomes" id="UP000199399">
    <property type="component" value="Unassembled WGS sequence"/>
</dbReference>
<name>A0A1G7ZR29_9RHOB</name>
<dbReference type="RefSeq" id="WP_167356479.1">
    <property type="nucleotide sequence ID" value="NZ_FNBP01000025.1"/>
</dbReference>
<accession>A0A1G7ZR29</accession>
<dbReference type="EMBL" id="FNBP01000025">
    <property type="protein sequence ID" value="SDH11135.1"/>
    <property type="molecule type" value="Genomic_DNA"/>
</dbReference>